<dbReference type="PANTHER" id="PTHR43630:SF1">
    <property type="entry name" value="POLY-BETA-1,6-N-ACETYL-D-GLUCOSAMINE SYNTHASE"/>
    <property type="match status" value="1"/>
</dbReference>
<keyword evidence="4" id="KW-0812">Transmembrane</keyword>
<evidence type="ECO:0000256" key="3">
    <source>
        <dbReference type="ARBA" id="ARBA00022679"/>
    </source>
</evidence>
<evidence type="ECO:0000256" key="2">
    <source>
        <dbReference type="ARBA" id="ARBA00022676"/>
    </source>
</evidence>
<dbReference type="EMBL" id="FWXY01000019">
    <property type="protein sequence ID" value="SMC99099.1"/>
    <property type="molecule type" value="Genomic_DNA"/>
</dbReference>
<reference evidence="5 6" key="1">
    <citation type="submission" date="2017-04" db="EMBL/GenBank/DDBJ databases">
        <authorList>
            <person name="Afonso C.L."/>
            <person name="Miller P.J."/>
            <person name="Scott M.A."/>
            <person name="Spackman E."/>
            <person name="Goraichik I."/>
            <person name="Dimitrov K.M."/>
            <person name="Suarez D.L."/>
            <person name="Swayne D.E."/>
        </authorList>
    </citation>
    <scope>NUCLEOTIDE SEQUENCE [LARGE SCALE GENOMIC DNA]</scope>
    <source>
        <strain evidence="5 6">DSM 3385</strain>
    </source>
</reference>
<feature type="transmembrane region" description="Helical" evidence="4">
    <location>
        <begin position="355"/>
        <end position="374"/>
    </location>
</feature>
<evidence type="ECO:0000313" key="5">
    <source>
        <dbReference type="EMBL" id="SMC99099.1"/>
    </source>
</evidence>
<dbReference type="PANTHER" id="PTHR43630">
    <property type="entry name" value="POLY-BETA-1,6-N-ACETYL-D-GLUCOSAMINE SYNTHASE"/>
    <property type="match status" value="1"/>
</dbReference>
<dbReference type="AlphaFoldDB" id="A0A1W2DNU5"/>
<keyword evidence="2" id="KW-0328">Glycosyltransferase</keyword>
<gene>
    <name evidence="5" type="ORF">SAMN02746065_11923</name>
</gene>
<name>A0A1W2DNU5_9BACT</name>
<keyword evidence="6" id="KW-1185">Reference proteome</keyword>
<comment type="similarity">
    <text evidence="1">Belongs to the glycosyltransferase 2 family.</text>
</comment>
<feature type="transmembrane region" description="Helical" evidence="4">
    <location>
        <begin position="297"/>
        <end position="323"/>
    </location>
</feature>
<accession>A0A1W2DNU5</accession>
<protein>
    <submittedName>
        <fullName evidence="5">Glycosyltransferase, catalytic subunit of cellulose synthase and poly-beta-1,6-N-acetylglucosamine synthase</fullName>
    </submittedName>
</protein>
<feature type="transmembrane region" description="Helical" evidence="4">
    <location>
        <begin position="329"/>
        <end position="348"/>
    </location>
</feature>
<dbReference type="OrthoDB" id="9806824at2"/>
<dbReference type="RefSeq" id="WP_084070658.1">
    <property type="nucleotide sequence ID" value="NZ_FWXY01000019.1"/>
</dbReference>
<sequence>MILIDLIFYPMAAYILLTTGYLFFLTMAAWFFKKKTVPDGKISSVTVVIPAHNEALGITQTIESIKAADFPHDQCRIVVIADNCNDDTAGVARNAGAVVMERTDTQNRGKGQALDWFFKNHKNRYDTMDSVAIIDADTLIHPQFFTEICNSLSHPEVQVVQGFYGVSNPRVNWRTALSSAALCVFHHIRPAGRNKINATAGLKGNGMAFKTDIIQKFGWPAFSIVEDIEFSIHLLLENILVHYNPDAIVLGEMASKSDQAKTQRKRWEGGRIQLLKQYTGSLVLTFMGKRNFMFIDAFMELFTPPLSLVVAGQVFLFAISFIFYPHALILWGLCLYATVLYVFSGLILKKAPFYVWQSLFCAPFFILWKIPVYFKLAGKKGIPEWERTKRAAEINEDTDK</sequence>
<dbReference type="Gene3D" id="3.90.550.10">
    <property type="entry name" value="Spore Coat Polysaccharide Biosynthesis Protein SpsA, Chain A"/>
    <property type="match status" value="1"/>
</dbReference>
<keyword evidence="4" id="KW-1133">Transmembrane helix</keyword>
<keyword evidence="3 5" id="KW-0808">Transferase</keyword>
<evidence type="ECO:0000313" key="6">
    <source>
        <dbReference type="Proteomes" id="UP000192418"/>
    </source>
</evidence>
<dbReference type="InterPro" id="IPR029044">
    <property type="entry name" value="Nucleotide-diphossugar_trans"/>
</dbReference>
<evidence type="ECO:0000256" key="4">
    <source>
        <dbReference type="SAM" id="Phobius"/>
    </source>
</evidence>
<proteinExistence type="inferred from homology"/>
<dbReference type="SUPFAM" id="SSF53448">
    <property type="entry name" value="Nucleotide-diphospho-sugar transferases"/>
    <property type="match status" value="1"/>
</dbReference>
<keyword evidence="4" id="KW-0472">Membrane</keyword>
<organism evidence="5 6">
    <name type="scientific">Desulfocicer vacuolatum DSM 3385</name>
    <dbReference type="NCBI Taxonomy" id="1121400"/>
    <lineage>
        <taxon>Bacteria</taxon>
        <taxon>Pseudomonadati</taxon>
        <taxon>Thermodesulfobacteriota</taxon>
        <taxon>Desulfobacteria</taxon>
        <taxon>Desulfobacterales</taxon>
        <taxon>Desulfobacteraceae</taxon>
        <taxon>Desulfocicer</taxon>
    </lineage>
</organism>
<dbReference type="Proteomes" id="UP000192418">
    <property type="component" value="Unassembled WGS sequence"/>
</dbReference>
<dbReference type="STRING" id="1121400.SAMN02746065_11923"/>
<evidence type="ECO:0000256" key="1">
    <source>
        <dbReference type="ARBA" id="ARBA00006739"/>
    </source>
</evidence>
<dbReference type="CDD" id="cd06438">
    <property type="entry name" value="EpsO_like"/>
    <property type="match status" value="1"/>
</dbReference>
<dbReference type="Pfam" id="PF13641">
    <property type="entry name" value="Glyco_tranf_2_3"/>
    <property type="match status" value="1"/>
</dbReference>
<feature type="transmembrane region" description="Helical" evidence="4">
    <location>
        <begin position="6"/>
        <end position="32"/>
    </location>
</feature>
<dbReference type="GO" id="GO:0016757">
    <property type="term" value="F:glycosyltransferase activity"/>
    <property type="evidence" value="ECO:0007669"/>
    <property type="project" value="UniProtKB-KW"/>
</dbReference>